<keyword evidence="2" id="KW-0812">Transmembrane</keyword>
<organism evidence="3 4">
    <name type="scientific">Penaeus vannamei</name>
    <name type="common">Whiteleg shrimp</name>
    <name type="synonym">Litopenaeus vannamei</name>
    <dbReference type="NCBI Taxonomy" id="6689"/>
    <lineage>
        <taxon>Eukaryota</taxon>
        <taxon>Metazoa</taxon>
        <taxon>Ecdysozoa</taxon>
        <taxon>Arthropoda</taxon>
        <taxon>Crustacea</taxon>
        <taxon>Multicrustacea</taxon>
        <taxon>Malacostraca</taxon>
        <taxon>Eumalacostraca</taxon>
        <taxon>Eucarida</taxon>
        <taxon>Decapoda</taxon>
        <taxon>Dendrobranchiata</taxon>
        <taxon>Penaeoidea</taxon>
        <taxon>Penaeidae</taxon>
        <taxon>Penaeus</taxon>
    </lineage>
</organism>
<dbReference type="SUPFAM" id="SSF49265">
    <property type="entry name" value="Fibronectin type III"/>
    <property type="match status" value="1"/>
</dbReference>
<gene>
    <name evidence="3" type="ORF">C7M84_005201</name>
</gene>
<name>A0A423TIE8_PENVA</name>
<keyword evidence="4" id="KW-1185">Reference proteome</keyword>
<evidence type="ECO:0000313" key="3">
    <source>
        <dbReference type="EMBL" id="ROT76222.1"/>
    </source>
</evidence>
<accession>A0A423TIE8</accession>
<feature type="non-terminal residue" evidence="3">
    <location>
        <position position="230"/>
    </location>
</feature>
<evidence type="ECO:0000313" key="4">
    <source>
        <dbReference type="Proteomes" id="UP000283509"/>
    </source>
</evidence>
<dbReference type="InterPro" id="IPR036116">
    <property type="entry name" value="FN3_sf"/>
</dbReference>
<evidence type="ECO:0000256" key="2">
    <source>
        <dbReference type="SAM" id="Phobius"/>
    </source>
</evidence>
<dbReference type="Proteomes" id="UP000283509">
    <property type="component" value="Unassembled WGS sequence"/>
</dbReference>
<sequence length="230" mass="24659">MRAAADVTNYGGLRRVPGFPERRRTSAYFRKRERVRGAPSFTLEDLPPESDYLVKVYAQNVKGKSVEQVLHGFTLPSAQPGTAVPATHIFPITPILGVLIGVVAALVLVAVVVVVVMKLRGDTRTIKGRPEGGAKGPHSPLHPAKDGDDGPDVILCRTVWGRGGPWGGAGEGRGVGGGGGWARGRKRGTGTVWKDSTYEDVDGIPQKLKHANIYETVPYDTKDKNSKNSE</sequence>
<dbReference type="OrthoDB" id="6370695at2759"/>
<proteinExistence type="predicted"/>
<comment type="caution">
    <text evidence="3">The sequence shown here is derived from an EMBL/GenBank/DDBJ whole genome shotgun (WGS) entry which is preliminary data.</text>
</comment>
<protein>
    <submittedName>
        <fullName evidence="3">Putative nephrin-like</fullName>
    </submittedName>
</protein>
<reference evidence="3 4" key="1">
    <citation type="submission" date="2018-04" db="EMBL/GenBank/DDBJ databases">
        <authorList>
            <person name="Zhang X."/>
            <person name="Yuan J."/>
            <person name="Li F."/>
            <person name="Xiang J."/>
        </authorList>
    </citation>
    <scope>NUCLEOTIDE SEQUENCE [LARGE SCALE GENOMIC DNA]</scope>
    <source>
        <tissue evidence="3">Muscle</tissue>
    </source>
</reference>
<feature type="compositionally biased region" description="Gly residues" evidence="1">
    <location>
        <begin position="166"/>
        <end position="182"/>
    </location>
</feature>
<dbReference type="AlphaFoldDB" id="A0A423TIE8"/>
<dbReference type="EMBL" id="QCYY01001681">
    <property type="protein sequence ID" value="ROT76222.1"/>
    <property type="molecule type" value="Genomic_DNA"/>
</dbReference>
<feature type="transmembrane region" description="Helical" evidence="2">
    <location>
        <begin position="95"/>
        <end position="117"/>
    </location>
</feature>
<feature type="region of interest" description="Disordered" evidence="1">
    <location>
        <begin position="166"/>
        <end position="196"/>
    </location>
</feature>
<reference evidence="3 4" key="2">
    <citation type="submission" date="2019-01" db="EMBL/GenBank/DDBJ databases">
        <title>The decoding of complex shrimp genome reveals the adaptation for benthos swimmer, frequently molting mechanism and breeding impact on genome.</title>
        <authorList>
            <person name="Sun Y."/>
            <person name="Gao Y."/>
            <person name="Yu Y."/>
        </authorList>
    </citation>
    <scope>NUCLEOTIDE SEQUENCE [LARGE SCALE GENOMIC DNA]</scope>
    <source>
        <tissue evidence="3">Muscle</tissue>
    </source>
</reference>
<feature type="region of interest" description="Disordered" evidence="1">
    <location>
        <begin position="125"/>
        <end position="150"/>
    </location>
</feature>
<keyword evidence="2" id="KW-0472">Membrane</keyword>
<keyword evidence="2" id="KW-1133">Transmembrane helix</keyword>
<evidence type="ECO:0000256" key="1">
    <source>
        <dbReference type="SAM" id="MobiDB-lite"/>
    </source>
</evidence>